<reference evidence="1 2" key="1">
    <citation type="journal article" date="2008" name="Nature">
        <title>The genome of the model beetle and pest Tribolium castaneum.</title>
        <authorList>
            <consortium name="Tribolium Genome Sequencing Consortium"/>
            <person name="Richards S."/>
            <person name="Gibbs R.A."/>
            <person name="Weinstock G.M."/>
            <person name="Brown S.J."/>
            <person name="Denell R."/>
            <person name="Beeman R.W."/>
            <person name="Gibbs R."/>
            <person name="Beeman R.W."/>
            <person name="Brown S.J."/>
            <person name="Bucher G."/>
            <person name="Friedrich M."/>
            <person name="Grimmelikhuijzen C.J."/>
            <person name="Klingler M."/>
            <person name="Lorenzen M."/>
            <person name="Richards S."/>
            <person name="Roth S."/>
            <person name="Schroder R."/>
            <person name="Tautz D."/>
            <person name="Zdobnov E.M."/>
            <person name="Muzny D."/>
            <person name="Gibbs R.A."/>
            <person name="Weinstock G.M."/>
            <person name="Attaway T."/>
            <person name="Bell S."/>
            <person name="Buhay C.J."/>
            <person name="Chandrabose M.N."/>
            <person name="Chavez D."/>
            <person name="Clerk-Blankenburg K.P."/>
            <person name="Cree A."/>
            <person name="Dao M."/>
            <person name="Davis C."/>
            <person name="Chacko J."/>
            <person name="Dinh H."/>
            <person name="Dugan-Rocha S."/>
            <person name="Fowler G."/>
            <person name="Garner T.T."/>
            <person name="Garnes J."/>
            <person name="Gnirke A."/>
            <person name="Hawes A."/>
            <person name="Hernandez J."/>
            <person name="Hines S."/>
            <person name="Holder M."/>
            <person name="Hume J."/>
            <person name="Jhangiani S.N."/>
            <person name="Joshi V."/>
            <person name="Khan Z.M."/>
            <person name="Jackson L."/>
            <person name="Kovar C."/>
            <person name="Kowis A."/>
            <person name="Lee S."/>
            <person name="Lewis L.R."/>
            <person name="Margolis J."/>
            <person name="Morgan M."/>
            <person name="Nazareth L.V."/>
            <person name="Nguyen N."/>
            <person name="Okwuonu G."/>
            <person name="Parker D."/>
            <person name="Richards S."/>
            <person name="Ruiz S.J."/>
            <person name="Santibanez J."/>
            <person name="Savard J."/>
            <person name="Scherer S.E."/>
            <person name="Schneider B."/>
            <person name="Sodergren E."/>
            <person name="Tautz D."/>
            <person name="Vattahil S."/>
            <person name="Villasana D."/>
            <person name="White C.S."/>
            <person name="Wright R."/>
            <person name="Park Y."/>
            <person name="Beeman R.W."/>
            <person name="Lord J."/>
            <person name="Oppert B."/>
            <person name="Lorenzen M."/>
            <person name="Brown S."/>
            <person name="Wang L."/>
            <person name="Savard J."/>
            <person name="Tautz D."/>
            <person name="Richards S."/>
            <person name="Weinstock G."/>
            <person name="Gibbs R.A."/>
            <person name="Liu Y."/>
            <person name="Worley K."/>
            <person name="Weinstock G."/>
            <person name="Elsik C.G."/>
            <person name="Reese J.T."/>
            <person name="Elhaik E."/>
            <person name="Landan G."/>
            <person name="Graur D."/>
            <person name="Arensburger P."/>
            <person name="Atkinson P."/>
            <person name="Beeman R.W."/>
            <person name="Beidler J."/>
            <person name="Brown S.J."/>
            <person name="Demuth J.P."/>
            <person name="Drury D.W."/>
            <person name="Du Y.Z."/>
            <person name="Fujiwara H."/>
            <person name="Lorenzen M."/>
            <person name="Maselli V."/>
            <person name="Osanai M."/>
            <person name="Park Y."/>
            <person name="Robertson H.M."/>
            <person name="Tu Z."/>
            <person name="Wang J.J."/>
            <person name="Wang S."/>
            <person name="Richards S."/>
            <person name="Song H."/>
            <person name="Zhang L."/>
            <person name="Sodergren E."/>
            <person name="Werner D."/>
            <person name="Stanke M."/>
            <person name="Morgenstern B."/>
            <person name="Solovyev V."/>
            <person name="Kosarev P."/>
            <person name="Brown G."/>
            <person name="Chen H.C."/>
            <person name="Ermolaeva O."/>
            <person name="Hlavina W."/>
            <person name="Kapustin Y."/>
            <person name="Kiryutin B."/>
            <person name="Kitts P."/>
            <person name="Maglott D."/>
            <person name="Pruitt K."/>
            <person name="Sapojnikov V."/>
            <person name="Souvorov A."/>
            <person name="Mackey A.J."/>
            <person name="Waterhouse R.M."/>
            <person name="Wyder S."/>
            <person name="Zdobnov E.M."/>
            <person name="Zdobnov E.M."/>
            <person name="Wyder S."/>
            <person name="Kriventseva E.V."/>
            <person name="Kadowaki T."/>
            <person name="Bork P."/>
            <person name="Aranda M."/>
            <person name="Bao R."/>
            <person name="Beermann A."/>
            <person name="Berns N."/>
            <person name="Bolognesi R."/>
            <person name="Bonneton F."/>
            <person name="Bopp D."/>
            <person name="Brown S.J."/>
            <person name="Bucher G."/>
            <person name="Butts T."/>
            <person name="Chaumot A."/>
            <person name="Denell R.E."/>
            <person name="Ferrier D.E."/>
            <person name="Friedrich M."/>
            <person name="Gordon C.M."/>
            <person name="Jindra M."/>
            <person name="Klingler M."/>
            <person name="Lan Q."/>
            <person name="Lattorff H.M."/>
            <person name="Laudet V."/>
            <person name="von Levetsow C."/>
            <person name="Liu Z."/>
            <person name="Lutz R."/>
            <person name="Lynch J.A."/>
            <person name="da Fonseca R.N."/>
            <person name="Posnien N."/>
            <person name="Reuter R."/>
            <person name="Roth S."/>
            <person name="Savard J."/>
            <person name="Schinko J.B."/>
            <person name="Schmitt C."/>
            <person name="Schoppmeier M."/>
            <person name="Schroder R."/>
            <person name="Shippy T.D."/>
            <person name="Simonnet F."/>
            <person name="Marques-Souza H."/>
            <person name="Tautz D."/>
            <person name="Tomoyasu Y."/>
            <person name="Trauner J."/>
            <person name="Van der Zee M."/>
            <person name="Vervoort M."/>
            <person name="Wittkopp N."/>
            <person name="Wimmer E.A."/>
            <person name="Yang X."/>
            <person name="Jones A.K."/>
            <person name="Sattelle D.B."/>
            <person name="Ebert P.R."/>
            <person name="Nelson D."/>
            <person name="Scott J.G."/>
            <person name="Beeman R.W."/>
            <person name="Muthukrishnan S."/>
            <person name="Kramer K.J."/>
            <person name="Arakane Y."/>
            <person name="Beeman R.W."/>
            <person name="Zhu Q."/>
            <person name="Hogenkamp D."/>
            <person name="Dixit R."/>
            <person name="Oppert B."/>
            <person name="Jiang H."/>
            <person name="Zou Z."/>
            <person name="Marshall J."/>
            <person name="Elpidina E."/>
            <person name="Vinokurov K."/>
            <person name="Oppert C."/>
            <person name="Zou Z."/>
            <person name="Evans J."/>
            <person name="Lu Z."/>
            <person name="Zhao P."/>
            <person name="Sumathipala N."/>
            <person name="Altincicek B."/>
            <person name="Vilcinskas A."/>
            <person name="Williams M."/>
            <person name="Hultmark D."/>
            <person name="Hetru C."/>
            <person name="Jiang H."/>
            <person name="Grimmelikhuijzen C.J."/>
            <person name="Hauser F."/>
            <person name="Cazzamali G."/>
            <person name="Williamson M."/>
            <person name="Park Y."/>
            <person name="Li B."/>
            <person name="Tanaka Y."/>
            <person name="Predel R."/>
            <person name="Neupert S."/>
            <person name="Schachtner J."/>
            <person name="Verleyen P."/>
            <person name="Raible F."/>
            <person name="Bork P."/>
            <person name="Friedrich M."/>
            <person name="Walden K.K."/>
            <person name="Robertson H.M."/>
            <person name="Angeli S."/>
            <person name="Foret S."/>
            <person name="Bucher G."/>
            <person name="Schuetz S."/>
            <person name="Maleszka R."/>
            <person name="Wimmer E.A."/>
            <person name="Beeman R.W."/>
            <person name="Lorenzen M."/>
            <person name="Tomoyasu Y."/>
            <person name="Miller S.C."/>
            <person name="Grossmann D."/>
            <person name="Bucher G."/>
        </authorList>
    </citation>
    <scope>NUCLEOTIDE SEQUENCE [LARGE SCALE GENOMIC DNA]</scope>
    <source>
        <strain evidence="1 2">Georgia GA2</strain>
    </source>
</reference>
<dbReference type="AlphaFoldDB" id="A0A139W8B3"/>
<gene>
    <name evidence="1" type="primary">AUGUSTUS-3.0.2_31752</name>
    <name evidence="1" type="ORF">TcasGA2_TC031752</name>
</gene>
<proteinExistence type="predicted"/>
<name>A0A139W8B3_TRICA</name>
<evidence type="ECO:0000313" key="2">
    <source>
        <dbReference type="Proteomes" id="UP000007266"/>
    </source>
</evidence>
<dbReference type="Proteomes" id="UP000007266">
    <property type="component" value="Unassembled WGS sequence"/>
</dbReference>
<keyword evidence="2" id="KW-1185">Reference proteome</keyword>
<organism evidence="1 2">
    <name type="scientific">Tribolium castaneum</name>
    <name type="common">Red flour beetle</name>
    <dbReference type="NCBI Taxonomy" id="7070"/>
    <lineage>
        <taxon>Eukaryota</taxon>
        <taxon>Metazoa</taxon>
        <taxon>Ecdysozoa</taxon>
        <taxon>Arthropoda</taxon>
        <taxon>Hexapoda</taxon>
        <taxon>Insecta</taxon>
        <taxon>Pterygota</taxon>
        <taxon>Neoptera</taxon>
        <taxon>Endopterygota</taxon>
        <taxon>Coleoptera</taxon>
        <taxon>Polyphaga</taxon>
        <taxon>Cucujiformia</taxon>
        <taxon>Tenebrionidae</taxon>
        <taxon>Tenebrionidae incertae sedis</taxon>
        <taxon>Tribolium</taxon>
    </lineage>
</organism>
<dbReference type="EMBL" id="KQ973453">
    <property type="protein sequence ID" value="KXZ75518.1"/>
    <property type="molecule type" value="Genomic_DNA"/>
</dbReference>
<evidence type="ECO:0000313" key="1">
    <source>
        <dbReference type="EMBL" id="KXZ75518.1"/>
    </source>
</evidence>
<sequence length="101" mass="11194">MVLVAALSSTASAFFLNWGSSNQETNPPYPAYYYHQRVLQAPTGYTEPPVPAIPVQVPLQAQLTPATVHNVQLVPCLCPVSQDYELEKNSQEFFSSQHKTN</sequence>
<accession>A0A139W8B3</accession>
<dbReference type="InParanoid" id="A0A139W8B3"/>
<reference evidence="1 2" key="2">
    <citation type="journal article" date="2010" name="Nucleic Acids Res.">
        <title>BeetleBase in 2010: revisions to provide comprehensive genomic information for Tribolium castaneum.</title>
        <authorList>
            <person name="Kim H.S."/>
            <person name="Murphy T."/>
            <person name="Xia J."/>
            <person name="Caragea D."/>
            <person name="Park Y."/>
            <person name="Beeman R.W."/>
            <person name="Lorenzen M.D."/>
            <person name="Butcher S."/>
            <person name="Manak J.R."/>
            <person name="Brown S.J."/>
        </authorList>
    </citation>
    <scope>NUCLEOTIDE SEQUENCE [LARGE SCALE GENOMIC DNA]</scope>
    <source>
        <strain evidence="1 2">Georgia GA2</strain>
    </source>
</reference>
<protein>
    <submittedName>
        <fullName evidence="1">Uncharacterized protein</fullName>
    </submittedName>
</protein>